<feature type="region of interest" description="Disordered" evidence="5">
    <location>
        <begin position="300"/>
        <end position="562"/>
    </location>
</feature>
<proteinExistence type="predicted"/>
<dbReference type="GO" id="GO:0008017">
    <property type="term" value="F:microtubule binding"/>
    <property type="evidence" value="ECO:0007669"/>
    <property type="project" value="TreeGrafter"/>
</dbReference>
<dbReference type="PANTHER" id="PTHR21584">
    <property type="entry name" value="DIFFERENTIAL DISPLAY AND ACTIVATED BY P53 DDA3 /G2 S PHASE EXPRESSED 1"/>
    <property type="match status" value="1"/>
</dbReference>
<reference evidence="8" key="1">
    <citation type="submission" date="2012-01" db="EMBL/GenBank/DDBJ databases">
        <authorList>
            <person name="Walter R."/>
            <person name="Schartl M."/>
            <person name="Warren W."/>
        </authorList>
    </citation>
    <scope>NUCLEOTIDE SEQUENCE [LARGE SCALE GENOMIC DNA]</scope>
    <source>
        <strain evidence="8">JP 163 A</strain>
    </source>
</reference>
<sequence length="692" mass="74271">MNRGAHNLCFLQDEKFDFNVSLSPVSSKGEEEDDDEVFVGHTEQCVSTDVSSQPEEGGGDVQAVWTPLTADQLEAVCEEAHRLASQLQCREPHVQKTNTTHTASDVDMNSMATTEEFIQDTEVKLGLLDHTASSLSPIKRQTFCVQDSPLQQLPPAVQHHLLRGSSSSRPAARLVTSSPMVGARLQARPALLGKTALGATTALPSKPVAPAGSRSASSSEAEKTRLQPPSRTAGSLKRSPSYRLRNKAESSEDLLSDSVSMASDTSDCSFNSSLLRKCSLVPPSKNARLRKLSGVKAPPVQGWKVTDRRKTSSSSSSLSSFNSSISQSPATGKMNSSLSVSNSTLHAPSGPAPSSVRREPGLSRPRRSTLSASAEPLSSRTGFRSQPTQAKKPPDAEQAKAARSTPLKRAESTPVQPTPPKRTGSVGATCSVRLQSGVKTRSKPRGLVHPTSNMADNAEGVSKVMKPKRLSTSSTDSRPQKLSAGSLMPSVGSSKLQQVAARHPSALPTPVKRRPSTFQPPSNPNRTLRTPFRSDSSIPRTPSSAEKQQRCSLVPKHKQEEEPVHCPDIQAFCLEEEEPPVILPSISPETKQTQNTDLGASTVSETLPNPVELEETEESAATTQEVLLLDLPPPSLQPQEKLLIDLANTPDLICTSSKSCTTTQLIDLSSPLIKWSPEDKKENSALLINLSF</sequence>
<feature type="compositionally biased region" description="Polar residues" evidence="5">
    <location>
        <begin position="516"/>
        <end position="546"/>
    </location>
</feature>
<dbReference type="Pfam" id="PF15259">
    <property type="entry name" value="GTSE1_N"/>
    <property type="match status" value="1"/>
</dbReference>
<evidence type="ECO:0000256" key="3">
    <source>
        <dbReference type="ARBA" id="ARBA00022553"/>
    </source>
</evidence>
<dbReference type="eggNOG" id="ENOG502QW86">
    <property type="taxonomic scope" value="Eukaryota"/>
</dbReference>
<dbReference type="PANTHER" id="PTHR21584:SF10">
    <property type="entry name" value="G2 AND S PHASE-EXPRESSED PROTEIN 1"/>
    <property type="match status" value="1"/>
</dbReference>
<evidence type="ECO:0000313" key="7">
    <source>
        <dbReference type="Ensembl" id="ENSXMAP00000011730.2"/>
    </source>
</evidence>
<reference evidence="7" key="4">
    <citation type="submission" date="2025-09" db="UniProtKB">
        <authorList>
            <consortium name="Ensembl"/>
        </authorList>
    </citation>
    <scope>IDENTIFICATION</scope>
    <source>
        <strain evidence="7">JP 163 A</strain>
    </source>
</reference>
<evidence type="ECO:0000259" key="6">
    <source>
        <dbReference type="Pfam" id="PF15259"/>
    </source>
</evidence>
<feature type="compositionally biased region" description="Polar residues" evidence="5">
    <location>
        <begin position="329"/>
        <end position="346"/>
    </location>
</feature>
<name>M4AB86_XIPMA</name>
<accession>M4AB86</accession>
<dbReference type="InterPro" id="IPR026657">
    <property type="entry name" value="DDA3/GTSE-1"/>
</dbReference>
<dbReference type="Ensembl" id="ENSXMAT00000011745.2">
    <property type="protein sequence ID" value="ENSXMAP00000011730.2"/>
    <property type="gene ID" value="ENSXMAG00000011708.2"/>
</dbReference>
<dbReference type="RefSeq" id="XP_023182407.1">
    <property type="nucleotide sequence ID" value="XM_023326639.1"/>
</dbReference>
<feature type="domain" description="G2 and S phase-expressed protein 1 N-terminal" evidence="6">
    <location>
        <begin position="9"/>
        <end position="148"/>
    </location>
</feature>
<dbReference type="InterPro" id="IPR032768">
    <property type="entry name" value="GTSE1_N"/>
</dbReference>
<comment type="subcellular location">
    <subcellularLocation>
        <location evidence="1">Cytoplasm</location>
        <location evidence="1">Cytoskeleton</location>
    </subcellularLocation>
</comment>
<evidence type="ECO:0000256" key="2">
    <source>
        <dbReference type="ARBA" id="ARBA00022490"/>
    </source>
</evidence>
<protein>
    <submittedName>
        <fullName evidence="7">G2 and S-phase expressed 1</fullName>
    </submittedName>
</protein>
<dbReference type="GO" id="GO:0005881">
    <property type="term" value="C:cytoplasmic microtubule"/>
    <property type="evidence" value="ECO:0007669"/>
    <property type="project" value="TreeGrafter"/>
</dbReference>
<dbReference type="GeneTree" id="ENSGT00940000154189"/>
<keyword evidence="4" id="KW-0206">Cytoskeleton</keyword>
<evidence type="ECO:0000256" key="5">
    <source>
        <dbReference type="SAM" id="MobiDB-lite"/>
    </source>
</evidence>
<keyword evidence="8" id="KW-1185">Reference proteome</keyword>
<feature type="compositionally biased region" description="Polar residues" evidence="5">
    <location>
        <begin position="426"/>
        <end position="439"/>
    </location>
</feature>
<dbReference type="OMA" id="MTPKMMP"/>
<reference evidence="8" key="2">
    <citation type="journal article" date="2013" name="Nat. Genet.">
        <title>The genome of the platyfish, Xiphophorus maculatus, provides insights into evolutionary adaptation and several complex traits.</title>
        <authorList>
            <person name="Schartl M."/>
            <person name="Walter R.B."/>
            <person name="Shen Y."/>
            <person name="Garcia T."/>
            <person name="Catchen J."/>
            <person name="Amores A."/>
            <person name="Braasch I."/>
            <person name="Chalopin D."/>
            <person name="Volff J.N."/>
            <person name="Lesch K.P."/>
            <person name="Bisazza A."/>
            <person name="Minx P."/>
            <person name="Hillier L."/>
            <person name="Wilson R.K."/>
            <person name="Fuerstenberg S."/>
            <person name="Boore J."/>
            <person name="Searle S."/>
            <person name="Postlethwait J.H."/>
            <person name="Warren W.C."/>
        </authorList>
    </citation>
    <scope>NUCLEOTIDE SEQUENCE [LARGE SCALE GENOMIC DNA]</scope>
    <source>
        <strain evidence="8">JP 163 A</strain>
    </source>
</reference>
<organism evidence="7 8">
    <name type="scientific">Xiphophorus maculatus</name>
    <name type="common">Southern platyfish</name>
    <name type="synonym">Platypoecilus maculatus</name>
    <dbReference type="NCBI Taxonomy" id="8083"/>
    <lineage>
        <taxon>Eukaryota</taxon>
        <taxon>Metazoa</taxon>
        <taxon>Chordata</taxon>
        <taxon>Craniata</taxon>
        <taxon>Vertebrata</taxon>
        <taxon>Euteleostomi</taxon>
        <taxon>Actinopterygii</taxon>
        <taxon>Neopterygii</taxon>
        <taxon>Teleostei</taxon>
        <taxon>Neoteleostei</taxon>
        <taxon>Acanthomorphata</taxon>
        <taxon>Ovalentaria</taxon>
        <taxon>Atherinomorphae</taxon>
        <taxon>Cyprinodontiformes</taxon>
        <taxon>Poeciliidae</taxon>
        <taxon>Poeciliinae</taxon>
        <taxon>Xiphophorus</taxon>
    </lineage>
</organism>
<feature type="compositionally biased region" description="Polar residues" evidence="5">
    <location>
        <begin position="368"/>
        <end position="389"/>
    </location>
</feature>
<dbReference type="InParanoid" id="M4AB86"/>
<dbReference type="AlphaFoldDB" id="M4AB86"/>
<keyword evidence="3" id="KW-0597">Phosphoprotein</keyword>
<evidence type="ECO:0000313" key="8">
    <source>
        <dbReference type="Proteomes" id="UP000002852"/>
    </source>
</evidence>
<evidence type="ECO:0000256" key="1">
    <source>
        <dbReference type="ARBA" id="ARBA00004245"/>
    </source>
</evidence>
<dbReference type="Proteomes" id="UP000002852">
    <property type="component" value="Unassembled WGS sequence"/>
</dbReference>
<dbReference type="CTD" id="51512"/>
<reference evidence="7" key="3">
    <citation type="submission" date="2025-08" db="UniProtKB">
        <authorList>
            <consortium name="Ensembl"/>
        </authorList>
    </citation>
    <scope>IDENTIFICATION</scope>
    <source>
        <strain evidence="7">JP 163 A</strain>
    </source>
</reference>
<feature type="region of interest" description="Disordered" evidence="5">
    <location>
        <begin position="202"/>
        <end position="255"/>
    </location>
</feature>
<feature type="compositionally biased region" description="Low complexity" evidence="5">
    <location>
        <begin position="209"/>
        <end position="219"/>
    </location>
</feature>
<dbReference type="HOGENOM" id="CLU_029014_0_0_1"/>
<feature type="compositionally biased region" description="Low complexity" evidence="5">
    <location>
        <begin position="312"/>
        <end position="328"/>
    </location>
</feature>
<keyword evidence="2" id="KW-0963">Cytoplasm</keyword>
<evidence type="ECO:0000256" key="4">
    <source>
        <dbReference type="ARBA" id="ARBA00023212"/>
    </source>
</evidence>
<dbReference type="GeneID" id="106700313"/>